<proteinExistence type="predicted"/>
<dbReference type="OrthoDB" id="1451701at2"/>
<accession>A0A3C0F3D1</accession>
<sequence>MKNRIFMYLFIFTLLLVVFQYVNSKNIIKSYDKKYERSLEKNQVYHDTISNLRDEVLALSEFKLDHTEAALSYFEDRGYKVSELIPFIKDEIYELNVMKGEEHPLIPYASMTGGKMLINSIRLLNHKWIIANFSDGKYWGELLIGYEITEDEQLKFKLIDSFLYPTQ</sequence>
<dbReference type="GO" id="GO:0016787">
    <property type="term" value="F:hydrolase activity"/>
    <property type="evidence" value="ECO:0007669"/>
    <property type="project" value="UniProtKB-KW"/>
</dbReference>
<evidence type="ECO:0000313" key="2">
    <source>
        <dbReference type="Proteomes" id="UP000263268"/>
    </source>
</evidence>
<dbReference type="GeneID" id="98642291"/>
<comment type="caution">
    <text evidence="1">The sequence shown here is derived from an EMBL/GenBank/DDBJ whole genome shotgun (WGS) entry which is preliminary data.</text>
</comment>
<organism evidence="1 2">
    <name type="scientific">Xanthomarina gelatinilytica</name>
    <dbReference type="NCBI Taxonomy" id="1137281"/>
    <lineage>
        <taxon>Bacteria</taxon>
        <taxon>Pseudomonadati</taxon>
        <taxon>Bacteroidota</taxon>
        <taxon>Flavobacteriia</taxon>
        <taxon>Flavobacteriales</taxon>
        <taxon>Flavobacteriaceae</taxon>
        <taxon>Xanthomarina</taxon>
    </lineage>
</organism>
<dbReference type="AlphaFoldDB" id="A0A3C0F3D1"/>
<protein>
    <submittedName>
        <fullName evidence="1">Hydrolase</fullName>
    </submittedName>
</protein>
<keyword evidence="1" id="KW-0378">Hydrolase</keyword>
<reference evidence="1 2" key="1">
    <citation type="journal article" date="2018" name="Nat. Biotechnol.">
        <title>A standardized bacterial taxonomy based on genome phylogeny substantially revises the tree of life.</title>
        <authorList>
            <person name="Parks D.H."/>
            <person name="Chuvochina M."/>
            <person name="Waite D.W."/>
            <person name="Rinke C."/>
            <person name="Skarshewski A."/>
            <person name="Chaumeil P.A."/>
            <person name="Hugenholtz P."/>
        </authorList>
    </citation>
    <scope>NUCLEOTIDE SEQUENCE [LARGE SCALE GENOMIC DNA]</scope>
    <source>
        <strain evidence="1">UBA10227</strain>
    </source>
</reference>
<dbReference type="STRING" id="1137281.D778_01108"/>
<dbReference type="EMBL" id="DPRK01000124">
    <property type="protein sequence ID" value="HCY81490.1"/>
    <property type="molecule type" value="Genomic_DNA"/>
</dbReference>
<gene>
    <name evidence="1" type="ORF">DHV22_07785</name>
</gene>
<evidence type="ECO:0000313" key="1">
    <source>
        <dbReference type="EMBL" id="HCY81490.1"/>
    </source>
</evidence>
<dbReference type="Proteomes" id="UP000263268">
    <property type="component" value="Unassembled WGS sequence"/>
</dbReference>
<name>A0A3C0F3D1_9FLAO</name>
<dbReference type="RefSeq" id="WP_040492403.1">
    <property type="nucleotide sequence ID" value="NZ_ANLA01000020.1"/>
</dbReference>